<keyword evidence="1" id="KW-0677">Repeat</keyword>
<dbReference type="InterPro" id="IPR000357">
    <property type="entry name" value="HEAT"/>
</dbReference>
<dbReference type="PROSITE" id="PS50077">
    <property type="entry name" value="HEAT_REPEAT"/>
    <property type="match status" value="1"/>
</dbReference>
<name>A0ABD2ICU2_9BILA</name>
<keyword evidence="6" id="KW-1185">Reference proteome</keyword>
<feature type="repeat" description="HEAT" evidence="2">
    <location>
        <begin position="527"/>
        <end position="564"/>
    </location>
</feature>
<dbReference type="InterPro" id="IPR016024">
    <property type="entry name" value="ARM-type_fold"/>
</dbReference>
<dbReference type="Pfam" id="PF02985">
    <property type="entry name" value="HEAT"/>
    <property type="match status" value="1"/>
</dbReference>
<accession>A0ABD2ICU2</accession>
<feature type="compositionally biased region" description="Low complexity" evidence="3">
    <location>
        <begin position="7"/>
        <end position="21"/>
    </location>
</feature>
<dbReference type="InterPro" id="IPR039918">
    <property type="entry name" value="PPP4R4"/>
</dbReference>
<evidence type="ECO:0000313" key="5">
    <source>
        <dbReference type="EMBL" id="KAL3078094.1"/>
    </source>
</evidence>
<evidence type="ECO:0000256" key="1">
    <source>
        <dbReference type="ARBA" id="ARBA00022737"/>
    </source>
</evidence>
<dbReference type="InterPro" id="IPR011989">
    <property type="entry name" value="ARM-like"/>
</dbReference>
<dbReference type="Gene3D" id="1.25.10.10">
    <property type="entry name" value="Leucine-rich Repeat Variant"/>
    <property type="match status" value="2"/>
</dbReference>
<dbReference type="AlphaFoldDB" id="A0ABD2ICU2"/>
<dbReference type="EMBL" id="JBICBT010001214">
    <property type="protein sequence ID" value="KAL3078094.1"/>
    <property type="molecule type" value="Genomic_DNA"/>
</dbReference>
<sequence length="602" mass="67533">MRKENSKNSAASTDSDANAKSGGDVSPTAPTEEEAEEISANEQQKEQRKPLDALYAAAREEFDLDMSPLDSAMKTLREGREIQKLSVLRNLMQKSPCCCRCCAIWTLHANRTQPMPPSSRRRHKNKCFVAVFGEETDVFSGRLLPILEQFYRDSDDEVRSIIASGFHEIVAQHKIAPMGSKNAKNSSSISASVPLLLGPFVDLLSSGNADIVQQLTANLHRILQILYAEISASGTKNRTHLIFAKLDRILVNCNNLMKGSGSWRAHEAYLNGIAVLRNLVSTKDLLSNFVSLLKQEVLTARALPCRIAAAQTLLLMMREFATSRARQNIVKFFVHEIGHHSSCYRRRLLLHTELSLLQYFSREIFIDKFLPAVLKLYADQISNIRTHFHDKSSNRWANRFCTILHFDELIIRASFHESGHTLLLYLLKDADQHIRTVLIRRPVFTFGMTVAKPRENYSQKQLVARLQMQFGGTVAESLKFGNVVLDNHDKSDRLYCGSISRCTSVSGNMVILLVSNEINSTGCCTLLLPCIIQLCKDEDPSVREAILSSMALCLPHFSKDAKKPVLLPLLRNLDFACQQNATNATQQQTTAQKQGDNSKRIA</sequence>
<evidence type="ECO:0000259" key="4">
    <source>
        <dbReference type="Pfam" id="PF01434"/>
    </source>
</evidence>
<dbReference type="PANTHER" id="PTHR21467">
    <property type="entry name" value="PROTEIN PHOSPHATASE 4 REGULATORY SUBUNIT 4 PPP4R4"/>
    <property type="match status" value="1"/>
</dbReference>
<dbReference type="Pfam" id="PF01434">
    <property type="entry name" value="Peptidase_M41"/>
    <property type="match status" value="1"/>
</dbReference>
<evidence type="ECO:0000256" key="2">
    <source>
        <dbReference type="PROSITE-ProRule" id="PRU00103"/>
    </source>
</evidence>
<proteinExistence type="predicted"/>
<evidence type="ECO:0000313" key="6">
    <source>
        <dbReference type="Proteomes" id="UP001620626"/>
    </source>
</evidence>
<dbReference type="SUPFAM" id="SSF48371">
    <property type="entry name" value="ARM repeat"/>
    <property type="match status" value="1"/>
</dbReference>
<feature type="domain" description="Peptidase M41" evidence="4">
    <location>
        <begin position="414"/>
        <end position="483"/>
    </location>
</feature>
<comment type="caution">
    <text evidence="5">The sequence shown here is derived from an EMBL/GenBank/DDBJ whole genome shotgun (WGS) entry which is preliminary data.</text>
</comment>
<reference evidence="5 6" key="1">
    <citation type="submission" date="2024-10" db="EMBL/GenBank/DDBJ databases">
        <authorList>
            <person name="Kim D."/>
        </authorList>
    </citation>
    <scope>NUCLEOTIDE SEQUENCE [LARGE SCALE GENOMIC DNA]</scope>
    <source>
        <strain evidence="5">BH-2024</strain>
    </source>
</reference>
<dbReference type="InterPro" id="IPR000642">
    <property type="entry name" value="Peptidase_M41"/>
</dbReference>
<dbReference type="PANTHER" id="PTHR21467:SF0">
    <property type="entry name" value="SERINE_THREONINE-PROTEIN PHOSPHATASE 4 REGULATORY SUBUNIT 4"/>
    <property type="match status" value="1"/>
</dbReference>
<dbReference type="InterPro" id="IPR021133">
    <property type="entry name" value="HEAT_type_2"/>
</dbReference>
<organism evidence="5 6">
    <name type="scientific">Heterodera trifolii</name>
    <dbReference type="NCBI Taxonomy" id="157864"/>
    <lineage>
        <taxon>Eukaryota</taxon>
        <taxon>Metazoa</taxon>
        <taxon>Ecdysozoa</taxon>
        <taxon>Nematoda</taxon>
        <taxon>Chromadorea</taxon>
        <taxon>Rhabditida</taxon>
        <taxon>Tylenchina</taxon>
        <taxon>Tylenchomorpha</taxon>
        <taxon>Tylenchoidea</taxon>
        <taxon>Heteroderidae</taxon>
        <taxon>Heteroderinae</taxon>
        <taxon>Heterodera</taxon>
    </lineage>
</organism>
<protein>
    <recommendedName>
        <fullName evidence="4">Peptidase M41 domain-containing protein</fullName>
    </recommendedName>
</protein>
<gene>
    <name evidence="5" type="ORF">niasHT_036977</name>
</gene>
<dbReference type="InterPro" id="IPR037219">
    <property type="entry name" value="Peptidase_M41-like"/>
</dbReference>
<dbReference type="Proteomes" id="UP001620626">
    <property type="component" value="Unassembled WGS sequence"/>
</dbReference>
<dbReference type="SUPFAM" id="SSF140990">
    <property type="entry name" value="FtsH protease domain-like"/>
    <property type="match status" value="1"/>
</dbReference>
<evidence type="ECO:0000256" key="3">
    <source>
        <dbReference type="SAM" id="MobiDB-lite"/>
    </source>
</evidence>
<feature type="region of interest" description="Disordered" evidence="3">
    <location>
        <begin position="1"/>
        <end position="49"/>
    </location>
</feature>